<reference evidence="3 4" key="1">
    <citation type="submission" date="2022-10" db="EMBL/GenBank/DDBJ databases">
        <title>Chitinophaga nivalis PC15 sp. nov., isolated from Pyeongchang county, South Korea.</title>
        <authorList>
            <person name="Trinh H.N."/>
        </authorList>
    </citation>
    <scope>NUCLEOTIDE SEQUENCE [LARGE SCALE GENOMIC DNA]</scope>
    <source>
        <strain evidence="3 4">PC14</strain>
    </source>
</reference>
<keyword evidence="4" id="KW-1185">Reference proteome</keyword>
<gene>
    <name evidence="3" type="ORF">OL497_09270</name>
</gene>
<keyword evidence="1" id="KW-0732">Signal</keyword>
<protein>
    <submittedName>
        <fullName evidence="3">PorT family protein</fullName>
    </submittedName>
</protein>
<name>A0ABT3IJE6_9BACT</name>
<evidence type="ECO:0000313" key="4">
    <source>
        <dbReference type="Proteomes" id="UP001207742"/>
    </source>
</evidence>
<dbReference type="InterPro" id="IPR011250">
    <property type="entry name" value="OMP/PagP_B-barrel"/>
</dbReference>
<evidence type="ECO:0000259" key="2">
    <source>
        <dbReference type="Pfam" id="PF13568"/>
    </source>
</evidence>
<dbReference type="SUPFAM" id="SSF56925">
    <property type="entry name" value="OMPA-like"/>
    <property type="match status" value="1"/>
</dbReference>
<dbReference type="Proteomes" id="UP001207742">
    <property type="component" value="Unassembled WGS sequence"/>
</dbReference>
<comment type="caution">
    <text evidence="3">The sequence shown here is derived from an EMBL/GenBank/DDBJ whole genome shotgun (WGS) entry which is preliminary data.</text>
</comment>
<feature type="chain" id="PRO_5045249325" evidence="1">
    <location>
        <begin position="24"/>
        <end position="200"/>
    </location>
</feature>
<dbReference type="InterPro" id="IPR025665">
    <property type="entry name" value="Beta-barrel_OMP_2"/>
</dbReference>
<feature type="domain" description="Outer membrane protein beta-barrel" evidence="2">
    <location>
        <begin position="23"/>
        <end position="177"/>
    </location>
</feature>
<dbReference type="Pfam" id="PF13568">
    <property type="entry name" value="OMP_b-brl_2"/>
    <property type="match status" value="1"/>
</dbReference>
<evidence type="ECO:0000256" key="1">
    <source>
        <dbReference type="SAM" id="SignalP"/>
    </source>
</evidence>
<proteinExistence type="predicted"/>
<dbReference type="EMBL" id="JAPDNS010000001">
    <property type="protein sequence ID" value="MCW3484082.1"/>
    <property type="molecule type" value="Genomic_DNA"/>
</dbReference>
<organism evidence="3 4">
    <name type="scientific">Chitinophaga nivalis</name>
    <dbReference type="NCBI Taxonomy" id="2991709"/>
    <lineage>
        <taxon>Bacteria</taxon>
        <taxon>Pseudomonadati</taxon>
        <taxon>Bacteroidota</taxon>
        <taxon>Chitinophagia</taxon>
        <taxon>Chitinophagales</taxon>
        <taxon>Chitinophagaceae</taxon>
        <taxon>Chitinophaga</taxon>
    </lineage>
</organism>
<feature type="signal peptide" evidence="1">
    <location>
        <begin position="1"/>
        <end position="23"/>
    </location>
</feature>
<evidence type="ECO:0000313" key="3">
    <source>
        <dbReference type="EMBL" id="MCW3484082.1"/>
    </source>
</evidence>
<sequence>MKKPSLLLLLTLITLQLSFPASAQKIHYGLKAELNMFNVEGKGISASYNPGGRLGVFAIYDFARHWGIQPELLVTQAVAKRGDNFSTYYVNGSNPDAKKNAKLSYITIPILFRYNLNEQFTFNAGPQYSLLFYDNENFVRNNRSAFKRNDVGIVAGVTFNLDNVHFSGRYVYGFSDVNNIDDRYEWKTRQIQLGVGVTLR</sequence>
<accession>A0ABT3IJE6</accession>
<dbReference type="RefSeq" id="WP_264729601.1">
    <property type="nucleotide sequence ID" value="NZ_JAPDNR010000001.1"/>
</dbReference>